<proteinExistence type="predicted"/>
<organism evidence="3 4">
    <name type="scientific">Baudoinia panamericana (strain UAMH 10762)</name>
    <name type="common">Angels' share fungus</name>
    <name type="synonym">Baudoinia compniacensis (strain UAMH 10762)</name>
    <dbReference type="NCBI Taxonomy" id="717646"/>
    <lineage>
        <taxon>Eukaryota</taxon>
        <taxon>Fungi</taxon>
        <taxon>Dikarya</taxon>
        <taxon>Ascomycota</taxon>
        <taxon>Pezizomycotina</taxon>
        <taxon>Dothideomycetes</taxon>
        <taxon>Dothideomycetidae</taxon>
        <taxon>Mycosphaerellales</taxon>
        <taxon>Teratosphaeriaceae</taxon>
        <taxon>Baudoinia</taxon>
    </lineage>
</organism>
<dbReference type="HOGENOM" id="CLU_2775548_0_0_1"/>
<feature type="signal peptide" evidence="2">
    <location>
        <begin position="1"/>
        <end position="26"/>
    </location>
</feature>
<dbReference type="AlphaFoldDB" id="M2N6S1"/>
<feature type="chain" id="PRO_5004021952" evidence="2">
    <location>
        <begin position="27"/>
        <end position="69"/>
    </location>
</feature>
<dbReference type="GeneID" id="19112611"/>
<keyword evidence="2" id="KW-0732">Signal</keyword>
<reference evidence="3 4" key="1">
    <citation type="journal article" date="2012" name="PLoS Pathog.">
        <title>Diverse lifestyles and strategies of plant pathogenesis encoded in the genomes of eighteen Dothideomycetes fungi.</title>
        <authorList>
            <person name="Ohm R.A."/>
            <person name="Feau N."/>
            <person name="Henrissat B."/>
            <person name="Schoch C.L."/>
            <person name="Horwitz B.A."/>
            <person name="Barry K.W."/>
            <person name="Condon B.J."/>
            <person name="Copeland A.C."/>
            <person name="Dhillon B."/>
            <person name="Glaser F."/>
            <person name="Hesse C.N."/>
            <person name="Kosti I."/>
            <person name="LaButti K."/>
            <person name="Lindquist E.A."/>
            <person name="Lucas S."/>
            <person name="Salamov A.A."/>
            <person name="Bradshaw R.E."/>
            <person name="Ciuffetti L."/>
            <person name="Hamelin R.C."/>
            <person name="Kema G.H.J."/>
            <person name="Lawrence C."/>
            <person name="Scott J.A."/>
            <person name="Spatafora J.W."/>
            <person name="Turgeon B.G."/>
            <person name="de Wit P.J.G.M."/>
            <person name="Zhong S."/>
            <person name="Goodwin S.B."/>
            <person name="Grigoriev I.V."/>
        </authorList>
    </citation>
    <scope>NUCLEOTIDE SEQUENCE [LARGE SCALE GENOMIC DNA]</scope>
    <source>
        <strain evidence="3 4">UAMH 10762</strain>
    </source>
</reference>
<dbReference type="KEGG" id="bcom:BAUCODRAFT_351168"/>
<evidence type="ECO:0000313" key="4">
    <source>
        <dbReference type="Proteomes" id="UP000011761"/>
    </source>
</evidence>
<dbReference type="Proteomes" id="UP000011761">
    <property type="component" value="Unassembled WGS sequence"/>
</dbReference>
<sequence length="69" mass="8067">MWATLASWICLFLWCCLLLLLVAAHAARPARPTRRQTDPATRGVERELRKRQDDYDRGRPEARSKGPRY</sequence>
<dbReference type="EMBL" id="KB445551">
    <property type="protein sequence ID" value="EMC99793.1"/>
    <property type="molecule type" value="Genomic_DNA"/>
</dbReference>
<feature type="region of interest" description="Disordered" evidence="1">
    <location>
        <begin position="27"/>
        <end position="69"/>
    </location>
</feature>
<evidence type="ECO:0000313" key="3">
    <source>
        <dbReference type="EMBL" id="EMC99793.1"/>
    </source>
</evidence>
<keyword evidence="4" id="KW-1185">Reference proteome</keyword>
<accession>M2N6S1</accession>
<gene>
    <name evidence="3" type="ORF">BAUCODRAFT_351168</name>
</gene>
<name>M2N6S1_BAUPA</name>
<evidence type="ECO:0000256" key="1">
    <source>
        <dbReference type="SAM" id="MobiDB-lite"/>
    </source>
</evidence>
<feature type="compositionally biased region" description="Basic and acidic residues" evidence="1">
    <location>
        <begin position="43"/>
        <end position="69"/>
    </location>
</feature>
<protein>
    <submittedName>
        <fullName evidence="3">Uncharacterized protein</fullName>
    </submittedName>
</protein>
<evidence type="ECO:0000256" key="2">
    <source>
        <dbReference type="SAM" id="SignalP"/>
    </source>
</evidence>
<dbReference type="RefSeq" id="XP_007673336.1">
    <property type="nucleotide sequence ID" value="XM_007675146.1"/>
</dbReference>